<dbReference type="GO" id="GO:0006355">
    <property type="term" value="P:regulation of DNA-templated transcription"/>
    <property type="evidence" value="ECO:0007669"/>
    <property type="project" value="InterPro"/>
</dbReference>
<accession>A0A918R2X3</accession>
<evidence type="ECO:0000256" key="6">
    <source>
        <dbReference type="PROSITE-ProRule" id="PRU01091"/>
    </source>
</evidence>
<dbReference type="InterPro" id="IPR051677">
    <property type="entry name" value="AfsR-DnrI-RedD_regulator"/>
</dbReference>
<dbReference type="RefSeq" id="WP_190057143.1">
    <property type="nucleotide sequence ID" value="NZ_BMWH01000006.1"/>
</dbReference>
<protein>
    <recommendedName>
        <fullName evidence="7">OmpR/PhoB-type domain-containing protein</fullName>
    </recommendedName>
</protein>
<feature type="DNA-binding region" description="OmpR/PhoB-type" evidence="6">
    <location>
        <begin position="1"/>
        <end position="101"/>
    </location>
</feature>
<organism evidence="8 9">
    <name type="scientific">Streptomyces echinoruber</name>
    <dbReference type="NCBI Taxonomy" id="68898"/>
    <lineage>
        <taxon>Bacteria</taxon>
        <taxon>Bacillati</taxon>
        <taxon>Actinomycetota</taxon>
        <taxon>Actinomycetes</taxon>
        <taxon>Kitasatosporales</taxon>
        <taxon>Streptomycetaceae</taxon>
        <taxon>Streptomyces</taxon>
    </lineage>
</organism>
<keyword evidence="3" id="KW-0805">Transcription regulation</keyword>
<dbReference type="InterPro" id="IPR011990">
    <property type="entry name" value="TPR-like_helical_dom_sf"/>
</dbReference>
<dbReference type="InterPro" id="IPR036388">
    <property type="entry name" value="WH-like_DNA-bd_sf"/>
</dbReference>
<dbReference type="Pfam" id="PF03704">
    <property type="entry name" value="BTAD"/>
    <property type="match status" value="1"/>
</dbReference>
<proteinExistence type="inferred from homology"/>
<dbReference type="Gene3D" id="1.10.10.10">
    <property type="entry name" value="Winged helix-like DNA-binding domain superfamily/Winged helix DNA-binding domain"/>
    <property type="match status" value="1"/>
</dbReference>
<evidence type="ECO:0000259" key="7">
    <source>
        <dbReference type="PROSITE" id="PS51755"/>
    </source>
</evidence>
<keyword evidence="9" id="KW-1185">Reference proteome</keyword>
<comment type="similarity">
    <text evidence="1">Belongs to the AfsR/DnrI/RedD regulatory family.</text>
</comment>
<dbReference type="PANTHER" id="PTHR35807:SF1">
    <property type="entry name" value="TRANSCRIPTIONAL REGULATOR REDD"/>
    <property type="match status" value="1"/>
</dbReference>
<comment type="caution">
    <text evidence="8">The sequence shown here is derived from an EMBL/GenBank/DDBJ whole genome shotgun (WGS) entry which is preliminary data.</text>
</comment>
<name>A0A918R2X3_9ACTN</name>
<dbReference type="GO" id="GO:0000160">
    <property type="term" value="P:phosphorelay signal transduction system"/>
    <property type="evidence" value="ECO:0007669"/>
    <property type="project" value="UniProtKB-KW"/>
</dbReference>
<dbReference type="PANTHER" id="PTHR35807">
    <property type="entry name" value="TRANSCRIPTIONAL REGULATOR REDD-RELATED"/>
    <property type="match status" value="1"/>
</dbReference>
<dbReference type="Proteomes" id="UP000623010">
    <property type="component" value="Unassembled WGS sequence"/>
</dbReference>
<dbReference type="CDD" id="cd15831">
    <property type="entry name" value="BTAD"/>
    <property type="match status" value="1"/>
</dbReference>
<dbReference type="EMBL" id="BMWH01000006">
    <property type="protein sequence ID" value="GGZ83386.1"/>
    <property type="molecule type" value="Genomic_DNA"/>
</dbReference>
<evidence type="ECO:0000256" key="3">
    <source>
        <dbReference type="ARBA" id="ARBA00023015"/>
    </source>
</evidence>
<sequence length="275" mass="30000">MKVRILGPLHAETGGVPVVPTAAKTRQILALLALHPGQPVPVTTLLEEMWGQTPPRSAHTTLQTYILRLRRMLAAALGGPDGPARAREVLATGHGGYLLHIAEEDVDALAYQRMAQAGHAAFADGDSELAARLLRGALALWRGPALVDVRAGAALRIQAARLEESRLLATERRVDAELRLGRHSELLAELVELTQRHPTNERLHAQAMVAFYRSGRRSSALELYRGLRRRLIEELGLEPSVQLRRLHQAVLSTDPRLDAAAQGGRPTPAFDLYAA</sequence>
<feature type="domain" description="OmpR/PhoB-type" evidence="7">
    <location>
        <begin position="1"/>
        <end position="101"/>
    </location>
</feature>
<dbReference type="GO" id="GO:0003677">
    <property type="term" value="F:DNA binding"/>
    <property type="evidence" value="ECO:0007669"/>
    <property type="project" value="UniProtKB-UniRule"/>
</dbReference>
<evidence type="ECO:0000256" key="4">
    <source>
        <dbReference type="ARBA" id="ARBA00023125"/>
    </source>
</evidence>
<keyword evidence="5" id="KW-0804">Transcription</keyword>
<dbReference type="SUPFAM" id="SSF46894">
    <property type="entry name" value="C-terminal effector domain of the bipartite response regulators"/>
    <property type="match status" value="1"/>
</dbReference>
<dbReference type="SUPFAM" id="SSF48452">
    <property type="entry name" value="TPR-like"/>
    <property type="match status" value="1"/>
</dbReference>
<dbReference type="SMART" id="SM01043">
    <property type="entry name" value="BTAD"/>
    <property type="match status" value="1"/>
</dbReference>
<evidence type="ECO:0000256" key="1">
    <source>
        <dbReference type="ARBA" id="ARBA00005820"/>
    </source>
</evidence>
<evidence type="ECO:0000256" key="2">
    <source>
        <dbReference type="ARBA" id="ARBA00023012"/>
    </source>
</evidence>
<dbReference type="SMART" id="SM00862">
    <property type="entry name" value="Trans_reg_C"/>
    <property type="match status" value="1"/>
</dbReference>
<evidence type="ECO:0000256" key="5">
    <source>
        <dbReference type="ARBA" id="ARBA00023163"/>
    </source>
</evidence>
<evidence type="ECO:0000313" key="9">
    <source>
        <dbReference type="Proteomes" id="UP000623010"/>
    </source>
</evidence>
<evidence type="ECO:0000313" key="8">
    <source>
        <dbReference type="EMBL" id="GGZ83386.1"/>
    </source>
</evidence>
<dbReference type="Gene3D" id="1.25.40.10">
    <property type="entry name" value="Tetratricopeptide repeat domain"/>
    <property type="match status" value="1"/>
</dbReference>
<dbReference type="InterPro" id="IPR005158">
    <property type="entry name" value="BTAD"/>
</dbReference>
<dbReference type="AlphaFoldDB" id="A0A918R2X3"/>
<keyword evidence="2" id="KW-0902">Two-component regulatory system</keyword>
<gene>
    <name evidence="8" type="ORF">GCM10010389_21520</name>
</gene>
<keyword evidence="4 6" id="KW-0238">DNA-binding</keyword>
<dbReference type="Pfam" id="PF00486">
    <property type="entry name" value="Trans_reg_C"/>
    <property type="match status" value="1"/>
</dbReference>
<dbReference type="PROSITE" id="PS51755">
    <property type="entry name" value="OMPR_PHOB"/>
    <property type="match status" value="1"/>
</dbReference>
<reference evidence="8" key="2">
    <citation type="submission" date="2020-09" db="EMBL/GenBank/DDBJ databases">
        <authorList>
            <person name="Sun Q."/>
            <person name="Ohkuma M."/>
        </authorList>
    </citation>
    <scope>NUCLEOTIDE SEQUENCE</scope>
    <source>
        <strain evidence="8">JCM 5016</strain>
    </source>
</reference>
<dbReference type="InterPro" id="IPR016032">
    <property type="entry name" value="Sig_transdc_resp-reg_C-effctor"/>
</dbReference>
<dbReference type="InterPro" id="IPR001867">
    <property type="entry name" value="OmpR/PhoB-type_DNA-bd"/>
</dbReference>
<reference evidence="8" key="1">
    <citation type="journal article" date="2014" name="Int. J. Syst. Evol. Microbiol.">
        <title>Complete genome sequence of Corynebacterium casei LMG S-19264T (=DSM 44701T), isolated from a smear-ripened cheese.</title>
        <authorList>
            <consortium name="US DOE Joint Genome Institute (JGI-PGF)"/>
            <person name="Walter F."/>
            <person name="Albersmeier A."/>
            <person name="Kalinowski J."/>
            <person name="Ruckert C."/>
        </authorList>
    </citation>
    <scope>NUCLEOTIDE SEQUENCE</scope>
    <source>
        <strain evidence="8">JCM 5016</strain>
    </source>
</reference>